<protein>
    <submittedName>
        <fullName evidence="3">Molybdopterin biosynthesis protein MoeB</fullName>
    </submittedName>
</protein>
<proteinExistence type="inferred from homology"/>
<dbReference type="GeneID" id="84222119"/>
<dbReference type="AlphaFoldDB" id="A0A0Q1B7B0"/>
<accession>A0A0Q1B7B0</accession>
<comment type="caution">
    <text evidence="3">The sequence shown here is derived from an EMBL/GenBank/DDBJ whole genome shotgun (WGS) entry which is preliminary data.</text>
</comment>
<dbReference type="Pfam" id="PF00899">
    <property type="entry name" value="ThiF"/>
    <property type="match status" value="1"/>
</dbReference>
<evidence type="ECO:0000313" key="3">
    <source>
        <dbReference type="EMBL" id="KQB36045.1"/>
    </source>
</evidence>
<reference evidence="3 4" key="1">
    <citation type="submission" date="2015-09" db="EMBL/GenBank/DDBJ databases">
        <title>Heavy metals and arsenic resistance mechanisms in polyextremophilic archaea of the family Ferroplasmaceae.</title>
        <authorList>
            <person name="Bulaev A.G."/>
            <person name="Kanygina A.V."/>
        </authorList>
    </citation>
    <scope>NUCLEOTIDE SEQUENCE [LARGE SCALE GENOMIC DNA]</scope>
    <source>
        <strain evidence="3 4">BH2</strain>
    </source>
</reference>
<dbReference type="InParanoid" id="A0A0Q1B7B0"/>
<dbReference type="Proteomes" id="UP000050301">
    <property type="component" value="Unassembled WGS sequence"/>
</dbReference>
<feature type="domain" description="THIF-type NAD/FAD binding fold" evidence="2">
    <location>
        <begin position="5"/>
        <end position="233"/>
    </location>
</feature>
<gene>
    <name evidence="3" type="ORF">AOG55_05025</name>
</gene>
<keyword evidence="4" id="KW-1185">Reference proteome</keyword>
<dbReference type="PANTHER" id="PTHR10953:SF102">
    <property type="entry name" value="ADENYLYLTRANSFERASE AND SULFURTRANSFERASE MOCS3"/>
    <property type="match status" value="1"/>
</dbReference>
<evidence type="ECO:0000313" key="4">
    <source>
        <dbReference type="Proteomes" id="UP000050301"/>
    </source>
</evidence>
<sequence>MNQMYARQEALKFIGSTGQGQLLQKTVLVIGLGGTGSAAANLFARLGIKKLIIIDRDIIEISNIHRQLLYDYDDIGKYKAETAFKKIKKINPYLDIEYYNETFDASKAYLVEKSDLVFDGTDNMTTRFIINDACIKFNKPWIFTSAIEMYGEIKAIIPGRTSCYACYNNDPVEMPSCAVSGVLSPVPSAIASMAVTMAVRIMLGGSISGDLYFIDAFNTDITKINIKKNKECRACNYRDFKYLGAYYSNLGKSILS</sequence>
<dbReference type="GO" id="GO:0016779">
    <property type="term" value="F:nucleotidyltransferase activity"/>
    <property type="evidence" value="ECO:0007669"/>
    <property type="project" value="TreeGrafter"/>
</dbReference>
<dbReference type="GO" id="GO:0008641">
    <property type="term" value="F:ubiquitin-like modifier activating enzyme activity"/>
    <property type="evidence" value="ECO:0007669"/>
    <property type="project" value="InterPro"/>
</dbReference>
<comment type="similarity">
    <text evidence="1">Belongs to the HesA/MoeB/ThiF family.</text>
</comment>
<dbReference type="PANTHER" id="PTHR10953">
    <property type="entry name" value="UBIQUITIN-ACTIVATING ENZYME E1"/>
    <property type="match status" value="1"/>
</dbReference>
<evidence type="ECO:0000259" key="2">
    <source>
        <dbReference type="Pfam" id="PF00899"/>
    </source>
</evidence>
<dbReference type="FunFam" id="3.40.50.720:FF:000080">
    <property type="entry name" value="Thiazole biosynthesis adenylyltransferase ThiF"/>
    <property type="match status" value="1"/>
</dbReference>
<dbReference type="SUPFAM" id="SSF69572">
    <property type="entry name" value="Activating enzymes of the ubiquitin-like proteins"/>
    <property type="match status" value="1"/>
</dbReference>
<dbReference type="RefSeq" id="WP_048102119.1">
    <property type="nucleotide sequence ID" value="NZ_LKBH01000065.1"/>
</dbReference>
<evidence type="ECO:0000256" key="1">
    <source>
        <dbReference type="ARBA" id="ARBA00009919"/>
    </source>
</evidence>
<dbReference type="InterPro" id="IPR000594">
    <property type="entry name" value="ThiF_NAD_FAD-bd"/>
</dbReference>
<dbReference type="FunCoup" id="A0A0Q1B7B0">
    <property type="interactions" value="67"/>
</dbReference>
<dbReference type="GO" id="GO:0004792">
    <property type="term" value="F:thiosulfate-cyanide sulfurtransferase activity"/>
    <property type="evidence" value="ECO:0007669"/>
    <property type="project" value="TreeGrafter"/>
</dbReference>
<name>A0A0Q1B7B0_9ARCH</name>
<dbReference type="GO" id="GO:0005737">
    <property type="term" value="C:cytoplasm"/>
    <property type="evidence" value="ECO:0007669"/>
    <property type="project" value="TreeGrafter"/>
</dbReference>
<organism evidence="3 4">
    <name type="scientific">Acidiplasma cupricumulans</name>
    <dbReference type="NCBI Taxonomy" id="312540"/>
    <lineage>
        <taxon>Archaea</taxon>
        <taxon>Methanobacteriati</taxon>
        <taxon>Thermoplasmatota</taxon>
        <taxon>Thermoplasmata</taxon>
        <taxon>Thermoplasmatales</taxon>
        <taxon>Ferroplasmaceae</taxon>
        <taxon>Acidiplasma</taxon>
    </lineage>
</organism>
<dbReference type="Gene3D" id="3.40.50.720">
    <property type="entry name" value="NAD(P)-binding Rossmann-like Domain"/>
    <property type="match status" value="1"/>
</dbReference>
<dbReference type="CDD" id="cd00757">
    <property type="entry name" value="ThiF_MoeB_HesA_family"/>
    <property type="match status" value="1"/>
</dbReference>
<dbReference type="EMBL" id="LKBH01000065">
    <property type="protein sequence ID" value="KQB36045.1"/>
    <property type="molecule type" value="Genomic_DNA"/>
</dbReference>
<dbReference type="InterPro" id="IPR045886">
    <property type="entry name" value="ThiF/MoeB/HesA"/>
</dbReference>
<dbReference type="InterPro" id="IPR035985">
    <property type="entry name" value="Ubiquitin-activating_enz"/>
</dbReference>